<gene>
    <name evidence="2" type="ORF">HH308_22915</name>
</gene>
<dbReference type="SUPFAM" id="SSF54427">
    <property type="entry name" value="NTF2-like"/>
    <property type="match status" value="1"/>
</dbReference>
<dbReference type="EMBL" id="JABBNB010000030">
    <property type="protein sequence ID" value="NMO04071.1"/>
    <property type="molecule type" value="Genomic_DNA"/>
</dbReference>
<proteinExistence type="predicted"/>
<protein>
    <submittedName>
        <fullName evidence="2">SnoaL-like domain-containing protein</fullName>
    </submittedName>
</protein>
<dbReference type="CDD" id="cd00531">
    <property type="entry name" value="NTF2_like"/>
    <property type="match status" value="1"/>
</dbReference>
<accession>A0A848L6A8</accession>
<dbReference type="Proteomes" id="UP000550729">
    <property type="component" value="Unassembled WGS sequence"/>
</dbReference>
<dbReference type="RefSeq" id="WP_170196573.1">
    <property type="nucleotide sequence ID" value="NZ_JABBNB010000030.1"/>
</dbReference>
<evidence type="ECO:0000259" key="1">
    <source>
        <dbReference type="Pfam" id="PF13577"/>
    </source>
</evidence>
<comment type="caution">
    <text evidence="2">The sequence shown here is derived from an EMBL/GenBank/DDBJ whole genome shotgun (WGS) entry which is preliminary data.</text>
</comment>
<sequence length="171" mass="18427">MTIEERLAALERRLQVAEDQLAITQLVYSYGPAVDTGSADASAELFTADAVYDVDTGIMRGHDEIGAMVSGAEHQSIIASGAGHVMAAPQIRLDGDQATVVSYSMLVLRRSAGTFVVARLTANRWELARVDGRWKISHRTARLVDDSGEGRTVLQTLTRPDTPTATVSSRV</sequence>
<keyword evidence="3" id="KW-1185">Reference proteome</keyword>
<dbReference type="InterPro" id="IPR037401">
    <property type="entry name" value="SnoaL-like"/>
</dbReference>
<dbReference type="Gene3D" id="3.10.450.50">
    <property type="match status" value="1"/>
</dbReference>
<dbReference type="InterPro" id="IPR032710">
    <property type="entry name" value="NTF2-like_dom_sf"/>
</dbReference>
<evidence type="ECO:0000313" key="2">
    <source>
        <dbReference type="EMBL" id="NMO04071.1"/>
    </source>
</evidence>
<name>A0A848L6A8_9ACTN</name>
<dbReference type="AlphaFoldDB" id="A0A848L6A8"/>
<evidence type="ECO:0000313" key="3">
    <source>
        <dbReference type="Proteomes" id="UP000550729"/>
    </source>
</evidence>
<dbReference type="Pfam" id="PF13577">
    <property type="entry name" value="SnoaL_4"/>
    <property type="match status" value="1"/>
</dbReference>
<organism evidence="2 3">
    <name type="scientific">Gordonia asplenii</name>
    <dbReference type="NCBI Taxonomy" id="2725283"/>
    <lineage>
        <taxon>Bacteria</taxon>
        <taxon>Bacillati</taxon>
        <taxon>Actinomycetota</taxon>
        <taxon>Actinomycetes</taxon>
        <taxon>Mycobacteriales</taxon>
        <taxon>Gordoniaceae</taxon>
        <taxon>Gordonia</taxon>
    </lineage>
</organism>
<feature type="domain" description="SnoaL-like" evidence="1">
    <location>
        <begin position="16"/>
        <end position="140"/>
    </location>
</feature>
<reference evidence="2 3" key="1">
    <citation type="submission" date="2020-04" db="EMBL/GenBank/DDBJ databases">
        <title>Gordonia sp. nov. TBRC 11910.</title>
        <authorList>
            <person name="Suriyachadkun C."/>
        </authorList>
    </citation>
    <scope>NUCLEOTIDE SEQUENCE [LARGE SCALE GENOMIC DNA]</scope>
    <source>
        <strain evidence="2 3">TBRC 11910</strain>
    </source>
</reference>